<dbReference type="InterPro" id="IPR050707">
    <property type="entry name" value="HTH_MetabolicPath_Reg"/>
</dbReference>
<dbReference type="EMBL" id="RKHQ01000001">
    <property type="protein sequence ID" value="ROR96139.1"/>
    <property type="molecule type" value="Genomic_DNA"/>
</dbReference>
<dbReference type="InterPro" id="IPR014757">
    <property type="entry name" value="Tscrpt_reg_IclR_C"/>
</dbReference>
<dbReference type="PROSITE" id="PS51078">
    <property type="entry name" value="ICLR_ED"/>
    <property type="match status" value="1"/>
</dbReference>
<dbReference type="RefSeq" id="WP_123738360.1">
    <property type="nucleotide sequence ID" value="NZ_CALFQU010000014.1"/>
</dbReference>
<proteinExistence type="predicted"/>
<dbReference type="Proteomes" id="UP000275356">
    <property type="component" value="Unassembled WGS sequence"/>
</dbReference>
<dbReference type="SMART" id="SM00346">
    <property type="entry name" value="HTH_ICLR"/>
    <property type="match status" value="1"/>
</dbReference>
<evidence type="ECO:0000259" key="5">
    <source>
        <dbReference type="PROSITE" id="PS51077"/>
    </source>
</evidence>
<reference evidence="7 8" key="1">
    <citation type="submission" date="2018-11" db="EMBL/GenBank/DDBJ databases">
        <title>Sequencing the genomes of 1000 actinobacteria strains.</title>
        <authorList>
            <person name="Klenk H.-P."/>
        </authorList>
    </citation>
    <scope>NUCLEOTIDE SEQUENCE [LARGE SCALE GENOMIC DNA]</scope>
    <source>
        <strain evidence="7 8">DSM 13521</strain>
    </source>
</reference>
<keyword evidence="3" id="KW-0804">Transcription</keyword>
<dbReference type="InterPro" id="IPR036388">
    <property type="entry name" value="WH-like_DNA-bd_sf"/>
</dbReference>
<dbReference type="OrthoDB" id="7274111at2"/>
<feature type="domain" description="HTH iclR-type" evidence="5">
    <location>
        <begin position="17"/>
        <end position="78"/>
    </location>
</feature>
<dbReference type="InterPro" id="IPR029016">
    <property type="entry name" value="GAF-like_dom_sf"/>
</dbReference>
<name>A0A3N2D8N9_9MICO</name>
<dbReference type="AlphaFoldDB" id="A0A3N2D8N9"/>
<dbReference type="PANTHER" id="PTHR30136">
    <property type="entry name" value="HELIX-TURN-HELIX TRANSCRIPTIONAL REGULATOR, ICLR FAMILY"/>
    <property type="match status" value="1"/>
</dbReference>
<keyword evidence="8" id="KW-1185">Reference proteome</keyword>
<dbReference type="InterPro" id="IPR011991">
    <property type="entry name" value="ArsR-like_HTH"/>
</dbReference>
<keyword evidence="2" id="KW-0238">DNA-binding</keyword>
<evidence type="ECO:0000256" key="2">
    <source>
        <dbReference type="ARBA" id="ARBA00023125"/>
    </source>
</evidence>
<dbReference type="Pfam" id="PF09339">
    <property type="entry name" value="HTH_IclR"/>
    <property type="match status" value="1"/>
</dbReference>
<evidence type="ECO:0000313" key="8">
    <source>
        <dbReference type="Proteomes" id="UP000275356"/>
    </source>
</evidence>
<dbReference type="GO" id="GO:0003700">
    <property type="term" value="F:DNA-binding transcription factor activity"/>
    <property type="evidence" value="ECO:0007669"/>
    <property type="project" value="TreeGrafter"/>
</dbReference>
<dbReference type="GO" id="GO:0003677">
    <property type="term" value="F:DNA binding"/>
    <property type="evidence" value="ECO:0007669"/>
    <property type="project" value="UniProtKB-KW"/>
</dbReference>
<feature type="region of interest" description="Disordered" evidence="4">
    <location>
        <begin position="247"/>
        <end position="272"/>
    </location>
</feature>
<dbReference type="GO" id="GO:0045892">
    <property type="term" value="P:negative regulation of DNA-templated transcription"/>
    <property type="evidence" value="ECO:0007669"/>
    <property type="project" value="TreeGrafter"/>
</dbReference>
<dbReference type="InterPro" id="IPR005471">
    <property type="entry name" value="Tscrpt_reg_IclR_N"/>
</dbReference>
<sequence>MNQPTDGPGRRSGPDGLRAVDRTIRILLALAASPTGTSLTDLARGTDISAPTAHRLLGALRRHRLTRETVDGRHALGPATLVLARGFLGGLDFRVEALPVLSELRDATGEACHLGTLAAPHIVYVDKLGSTHPVQVMTRIGGTAPALTTALGRALLANSPAEVVRQVVTASEAQLGPLPAWDPEELDRTRERGYSIDDGESAPGIVALGAPIFDSEGAAIAAIDVAVPAVRFDRERREELGGLVRASADRVSSALGHPANGPDLPTDDRSDG</sequence>
<dbReference type="SUPFAM" id="SSF46785">
    <property type="entry name" value="Winged helix' DNA-binding domain"/>
    <property type="match status" value="1"/>
</dbReference>
<evidence type="ECO:0000256" key="3">
    <source>
        <dbReference type="ARBA" id="ARBA00023163"/>
    </source>
</evidence>
<dbReference type="CDD" id="cd00090">
    <property type="entry name" value="HTH_ARSR"/>
    <property type="match status" value="1"/>
</dbReference>
<evidence type="ECO:0000256" key="4">
    <source>
        <dbReference type="SAM" id="MobiDB-lite"/>
    </source>
</evidence>
<dbReference type="PANTHER" id="PTHR30136:SF24">
    <property type="entry name" value="HTH-TYPE TRANSCRIPTIONAL REPRESSOR ALLR"/>
    <property type="match status" value="1"/>
</dbReference>
<accession>A0A3N2D8N9</accession>
<feature type="domain" description="IclR-ED" evidence="6">
    <location>
        <begin position="79"/>
        <end position="257"/>
    </location>
</feature>
<evidence type="ECO:0000259" key="6">
    <source>
        <dbReference type="PROSITE" id="PS51078"/>
    </source>
</evidence>
<dbReference type="InterPro" id="IPR036390">
    <property type="entry name" value="WH_DNA-bd_sf"/>
</dbReference>
<protein>
    <submittedName>
        <fullName evidence="7">IclR family transcriptional regulator</fullName>
    </submittedName>
</protein>
<evidence type="ECO:0000256" key="1">
    <source>
        <dbReference type="ARBA" id="ARBA00023015"/>
    </source>
</evidence>
<dbReference type="SUPFAM" id="SSF55781">
    <property type="entry name" value="GAF domain-like"/>
    <property type="match status" value="1"/>
</dbReference>
<keyword evidence="1" id="KW-0805">Transcription regulation</keyword>
<dbReference type="PROSITE" id="PS51077">
    <property type="entry name" value="HTH_ICLR"/>
    <property type="match status" value="1"/>
</dbReference>
<dbReference type="Gene3D" id="3.30.450.40">
    <property type="match status" value="1"/>
</dbReference>
<organism evidence="7 8">
    <name type="scientific">Salana multivorans</name>
    <dbReference type="NCBI Taxonomy" id="120377"/>
    <lineage>
        <taxon>Bacteria</taxon>
        <taxon>Bacillati</taxon>
        <taxon>Actinomycetota</taxon>
        <taxon>Actinomycetes</taxon>
        <taxon>Micrococcales</taxon>
        <taxon>Beutenbergiaceae</taxon>
        <taxon>Salana</taxon>
    </lineage>
</organism>
<dbReference type="Pfam" id="PF01614">
    <property type="entry name" value="IclR_C"/>
    <property type="match status" value="1"/>
</dbReference>
<gene>
    <name evidence="7" type="ORF">EDD28_0715</name>
</gene>
<evidence type="ECO:0000313" key="7">
    <source>
        <dbReference type="EMBL" id="ROR96139.1"/>
    </source>
</evidence>
<dbReference type="Gene3D" id="1.10.10.10">
    <property type="entry name" value="Winged helix-like DNA-binding domain superfamily/Winged helix DNA-binding domain"/>
    <property type="match status" value="1"/>
</dbReference>
<comment type="caution">
    <text evidence="7">The sequence shown here is derived from an EMBL/GenBank/DDBJ whole genome shotgun (WGS) entry which is preliminary data.</text>
</comment>